<protein>
    <recommendedName>
        <fullName evidence="3">SpoVT-AbrB domain-containing protein</fullName>
    </recommendedName>
</protein>
<organism evidence="1 2">
    <name type="scientific">Phormidium tenue FACHB-1050</name>
    <dbReference type="NCBI Taxonomy" id="2692857"/>
    <lineage>
        <taxon>Bacteria</taxon>
        <taxon>Bacillati</taxon>
        <taxon>Cyanobacteriota</taxon>
        <taxon>Cyanophyceae</taxon>
        <taxon>Oscillatoriophycideae</taxon>
        <taxon>Oscillatoriales</taxon>
        <taxon>Oscillatoriaceae</taxon>
        <taxon>Phormidium</taxon>
    </lineage>
</organism>
<dbReference type="EMBL" id="JACJQY010000018">
    <property type="protein sequence ID" value="MBD2317662.1"/>
    <property type="molecule type" value="Genomic_DNA"/>
</dbReference>
<sequence>MNTMIQFTAKVVQGKIVIPDEYMSVVGNDVIEVTIKPRSSRLMDRLAEKPLTAVGWRDLSRDEIHERF</sequence>
<reference evidence="1 2" key="1">
    <citation type="journal article" date="2020" name="ISME J.">
        <title>Comparative genomics reveals insights into cyanobacterial evolution and habitat adaptation.</title>
        <authorList>
            <person name="Chen M.Y."/>
            <person name="Teng W.K."/>
            <person name="Zhao L."/>
            <person name="Hu C.X."/>
            <person name="Zhou Y.K."/>
            <person name="Han B.P."/>
            <person name="Song L.R."/>
            <person name="Shu W.S."/>
        </authorList>
    </citation>
    <scope>NUCLEOTIDE SEQUENCE [LARGE SCALE GENOMIC DNA]</scope>
    <source>
        <strain evidence="1 2">FACHB-1050</strain>
    </source>
</reference>
<evidence type="ECO:0000313" key="1">
    <source>
        <dbReference type="EMBL" id="MBD2317662.1"/>
    </source>
</evidence>
<name>A0ABR8CBL6_9CYAN</name>
<comment type="caution">
    <text evidence="1">The sequence shown here is derived from an EMBL/GenBank/DDBJ whole genome shotgun (WGS) entry which is preliminary data.</text>
</comment>
<accession>A0ABR8CBL6</accession>
<dbReference type="Proteomes" id="UP000618445">
    <property type="component" value="Unassembled WGS sequence"/>
</dbReference>
<keyword evidence="2" id="KW-1185">Reference proteome</keyword>
<dbReference type="RefSeq" id="WP_190578491.1">
    <property type="nucleotide sequence ID" value="NZ_CAWPQU010000010.1"/>
</dbReference>
<evidence type="ECO:0008006" key="3">
    <source>
        <dbReference type="Google" id="ProtNLM"/>
    </source>
</evidence>
<proteinExistence type="predicted"/>
<gene>
    <name evidence="1" type="ORF">H6G05_12500</name>
</gene>
<evidence type="ECO:0000313" key="2">
    <source>
        <dbReference type="Proteomes" id="UP000618445"/>
    </source>
</evidence>